<reference evidence="3 4" key="1">
    <citation type="journal article" date="2016" name="Nat. Commun.">
        <title>Thousands of microbial genomes shed light on interconnected biogeochemical processes in an aquifer system.</title>
        <authorList>
            <person name="Anantharaman K."/>
            <person name="Brown C.T."/>
            <person name="Hug L.A."/>
            <person name="Sharon I."/>
            <person name="Castelle C.J."/>
            <person name="Probst A.J."/>
            <person name="Thomas B.C."/>
            <person name="Singh A."/>
            <person name="Wilkins M.J."/>
            <person name="Karaoz U."/>
            <person name="Brodie E.L."/>
            <person name="Williams K.H."/>
            <person name="Hubbard S.S."/>
            <person name="Banfield J.F."/>
        </authorList>
    </citation>
    <scope>NUCLEOTIDE SEQUENCE [LARGE SCALE GENOMIC DNA]</scope>
</reference>
<organism evidence="3 4">
    <name type="scientific">Candidatus Abawacabacteria bacterium RBG_16_42_10</name>
    <dbReference type="NCBI Taxonomy" id="1817814"/>
    <lineage>
        <taxon>Bacteria</taxon>
        <taxon>Candidatus Abawacaibacteriota</taxon>
    </lineage>
</organism>
<dbReference type="AlphaFoldDB" id="A0A1F4XJD5"/>
<comment type="caution">
    <text evidence="3">The sequence shown here is derived from an EMBL/GenBank/DDBJ whole genome shotgun (WGS) entry which is preliminary data.</text>
</comment>
<evidence type="ECO:0000313" key="4">
    <source>
        <dbReference type="Proteomes" id="UP000177614"/>
    </source>
</evidence>
<dbReference type="Pfam" id="PF01551">
    <property type="entry name" value="Peptidase_M23"/>
    <property type="match status" value="1"/>
</dbReference>
<dbReference type="InterPro" id="IPR016047">
    <property type="entry name" value="M23ase_b-sheet_dom"/>
</dbReference>
<sequence>MRRLLDSLWDKLPSLGKGEKEPLLREKLGPAIVGKVHDRIKSVKNLSEGVSLFELIIELASRASFQPEFEGTSPAKLEEQLWRALDALTVKLHDQFGYAFDLNIIAGNEQKRIPLPVAIDFDRLRDSVAKDNGEYYFRPFYAAPSHANFPASGFDDSHALDLIVPAGTPIKSVASGNVAFSKLDSEIGGNDSRFAGLDNRMDIYLGDLNQTCAYRHLAYISPEKRPKTGQLIKGGDIVGEVGMTGWTTTAHLHFVVYQPHQSLGLISQKLVFAKN</sequence>
<proteinExistence type="predicted"/>
<dbReference type="Proteomes" id="UP000177614">
    <property type="component" value="Unassembled WGS sequence"/>
</dbReference>
<evidence type="ECO:0000313" key="3">
    <source>
        <dbReference type="EMBL" id="OGC81756.1"/>
    </source>
</evidence>
<name>A0A1F4XJD5_9BACT</name>
<dbReference type="EMBL" id="MEWR01000020">
    <property type="protein sequence ID" value="OGC81756.1"/>
    <property type="molecule type" value="Genomic_DNA"/>
</dbReference>
<dbReference type="InterPro" id="IPR011055">
    <property type="entry name" value="Dup_hybrid_motif"/>
</dbReference>
<dbReference type="GO" id="GO:0004222">
    <property type="term" value="F:metalloendopeptidase activity"/>
    <property type="evidence" value="ECO:0007669"/>
    <property type="project" value="TreeGrafter"/>
</dbReference>
<dbReference type="SUPFAM" id="SSF51261">
    <property type="entry name" value="Duplicated hybrid motif"/>
    <property type="match status" value="1"/>
</dbReference>
<dbReference type="InterPro" id="IPR050570">
    <property type="entry name" value="Cell_wall_metabolism_enzyme"/>
</dbReference>
<dbReference type="PANTHER" id="PTHR21666">
    <property type="entry name" value="PEPTIDASE-RELATED"/>
    <property type="match status" value="1"/>
</dbReference>
<keyword evidence="1" id="KW-0732">Signal</keyword>
<evidence type="ECO:0000256" key="1">
    <source>
        <dbReference type="ARBA" id="ARBA00022729"/>
    </source>
</evidence>
<dbReference type="PANTHER" id="PTHR21666:SF289">
    <property type="entry name" value="L-ALA--D-GLU ENDOPEPTIDASE"/>
    <property type="match status" value="1"/>
</dbReference>
<protein>
    <recommendedName>
        <fullName evidence="2">M23ase beta-sheet core domain-containing protein</fullName>
    </recommendedName>
</protein>
<dbReference type="CDD" id="cd12797">
    <property type="entry name" value="M23_peptidase"/>
    <property type="match status" value="1"/>
</dbReference>
<feature type="domain" description="M23ase beta-sheet core" evidence="2">
    <location>
        <begin position="158"/>
        <end position="260"/>
    </location>
</feature>
<gene>
    <name evidence="3" type="ORF">A2V81_04580</name>
</gene>
<accession>A0A1F4XJD5</accession>
<dbReference type="Gene3D" id="2.70.70.10">
    <property type="entry name" value="Glucose Permease (Domain IIA)"/>
    <property type="match status" value="1"/>
</dbReference>
<evidence type="ECO:0000259" key="2">
    <source>
        <dbReference type="Pfam" id="PF01551"/>
    </source>
</evidence>